<proteinExistence type="predicted"/>
<gene>
    <name evidence="1" type="ORF">LSP00402_LOCUS9140</name>
</gene>
<organism evidence="1">
    <name type="scientific">Lotharella oceanica</name>
    <dbReference type="NCBI Taxonomy" id="641309"/>
    <lineage>
        <taxon>Eukaryota</taxon>
        <taxon>Sar</taxon>
        <taxon>Rhizaria</taxon>
        <taxon>Cercozoa</taxon>
        <taxon>Chlorarachniophyceae</taxon>
        <taxon>Lotharella</taxon>
    </lineage>
</organism>
<evidence type="ECO:0000313" key="1">
    <source>
        <dbReference type="EMBL" id="CAD9762374.1"/>
    </source>
</evidence>
<name>A0A7S2TP15_9EUKA</name>
<sequence>MCCGVHNFRTKRRNWSRKTQNFGDVMAYTCVRVLPRCKFIPPMPVSAEAKKKLEDSNRQQKSLLYFRGNDVSVTMSMILMRHRGSYSSTPDSRQLCASDVVRKQSHGRVCDVSSSFYNNYQMGPFYIPTRSPRFAIDNLCIGSIISSFTLASLLVGCRVASIAVARGFLILLGGFVVGH</sequence>
<protein>
    <submittedName>
        <fullName evidence="1">Uncharacterized protein</fullName>
    </submittedName>
</protein>
<accession>A0A7S2TP15</accession>
<reference evidence="1" key="1">
    <citation type="submission" date="2021-01" db="EMBL/GenBank/DDBJ databases">
        <authorList>
            <person name="Corre E."/>
            <person name="Pelletier E."/>
            <person name="Niang G."/>
            <person name="Scheremetjew M."/>
            <person name="Finn R."/>
            <person name="Kale V."/>
            <person name="Holt S."/>
            <person name="Cochrane G."/>
            <person name="Meng A."/>
            <person name="Brown T."/>
            <person name="Cohen L."/>
        </authorList>
    </citation>
    <scope>NUCLEOTIDE SEQUENCE</scope>
    <source>
        <strain evidence="1">CCMP622</strain>
    </source>
</reference>
<dbReference type="EMBL" id="HBHP01014640">
    <property type="protein sequence ID" value="CAD9762374.1"/>
    <property type="molecule type" value="Transcribed_RNA"/>
</dbReference>
<dbReference type="AlphaFoldDB" id="A0A7S2TP15"/>